<feature type="region of interest" description="Disordered" evidence="1">
    <location>
        <begin position="30"/>
        <end position="71"/>
    </location>
</feature>
<sequence>MESWQRQARDLTYEQVVSSGRELTAELQAEGSLSENANASGGVSGNIKGGSTTSVKGTVKQEVPMSDREAAADRRFRQTLCPLLALRQDDSLTQEQKGELFTLITALIDGYKPEKE</sequence>
<dbReference type="AlphaFoldDB" id="A0A3D8GXE5"/>
<gene>
    <name evidence="2" type="ORF">DXI23_20090</name>
</gene>
<accession>A0A3D8GXE5</accession>
<protein>
    <submittedName>
        <fullName evidence="2">Uncharacterized protein</fullName>
    </submittedName>
</protein>
<organism evidence="2 3">
    <name type="scientific">Marinobacter flavimaris</name>
    <dbReference type="NCBI Taxonomy" id="262076"/>
    <lineage>
        <taxon>Bacteria</taxon>
        <taxon>Pseudomonadati</taxon>
        <taxon>Pseudomonadota</taxon>
        <taxon>Gammaproteobacteria</taxon>
        <taxon>Pseudomonadales</taxon>
        <taxon>Marinobacteraceae</taxon>
        <taxon>Marinobacter</taxon>
    </lineage>
</organism>
<evidence type="ECO:0000313" key="3">
    <source>
        <dbReference type="Proteomes" id="UP000256431"/>
    </source>
</evidence>
<proteinExistence type="predicted"/>
<name>A0A3D8GXE5_9GAMM</name>
<evidence type="ECO:0000256" key="1">
    <source>
        <dbReference type="SAM" id="MobiDB-lite"/>
    </source>
</evidence>
<evidence type="ECO:0000313" key="2">
    <source>
        <dbReference type="EMBL" id="RDU39117.1"/>
    </source>
</evidence>
<reference evidence="2 3" key="1">
    <citation type="submission" date="2018-08" db="EMBL/GenBank/DDBJ databases">
        <title>Genome sequence of Marinobacter flavimaris KCTC 12185.</title>
        <authorList>
            <person name="Chun J."/>
            <person name="Kim B.-Y."/>
            <person name="Choi S.-B."/>
            <person name="Kwak M.-J."/>
        </authorList>
    </citation>
    <scope>NUCLEOTIDE SEQUENCE [LARGE SCALE GENOMIC DNA]</scope>
    <source>
        <strain evidence="2 3">KCTC 12185</strain>
    </source>
</reference>
<feature type="compositionally biased region" description="Polar residues" evidence="1">
    <location>
        <begin position="31"/>
        <end position="41"/>
    </location>
</feature>
<dbReference type="EMBL" id="QRDH01000017">
    <property type="protein sequence ID" value="RDU39117.1"/>
    <property type="molecule type" value="Genomic_DNA"/>
</dbReference>
<dbReference type="Proteomes" id="UP000256431">
    <property type="component" value="Unassembled WGS sequence"/>
</dbReference>
<comment type="caution">
    <text evidence="2">The sequence shown here is derived from an EMBL/GenBank/DDBJ whole genome shotgun (WGS) entry which is preliminary data.</text>
</comment>
<keyword evidence="3" id="KW-1185">Reference proteome</keyword>